<comment type="subcellular location">
    <subcellularLocation>
        <location evidence="1">Cell membrane</location>
        <topology evidence="1">Multi-pass membrane protein</topology>
    </subcellularLocation>
</comment>
<sequence length="449" mass="47573">MTSTTQDTHSTSKDQGQMGTGRLHDSGEHHPVAPGEIAIGVVIGRLSEFFDFFVFGIASVLVFPAVFFPHLAPLQATLQSFVIFALAFVARPIGTLIFRFIHDFYGRGTKLTSALFMLGTATAGIAFLPGYNAIGESAIVLLALFRFAQGLALGGAADGLPSLLALNAPQKRRGWYAMIPQLGAPLGFALAASLFAFVYTSISPADFTDWGWRYPFYVAFAINVVALFARLRLVATPEFTELLKKRELLPAPLGELFRTQSANMFLGAIAPLASYALFHLVTVFPLCWALLFSDLPIKNILIVQIIGSGAAVLTMMASGIVADHLGRRLTLAIGAVLIAIYSGSIPVLLTGSTGGAYAFIIIGFALLGFAHAQASGAVNSAFGTRYRYSGAVYTSNLAWLFGAGFAPLIALSLTAKFGVALVGLYLASGAVATLVALGINRSLEMRDGD</sequence>
<feature type="transmembrane region" description="Helical" evidence="8">
    <location>
        <begin position="182"/>
        <end position="202"/>
    </location>
</feature>
<dbReference type="PROSITE" id="PS00216">
    <property type="entry name" value="SUGAR_TRANSPORT_1"/>
    <property type="match status" value="1"/>
</dbReference>
<keyword evidence="11" id="KW-1185">Reference proteome</keyword>
<dbReference type="InterPro" id="IPR020846">
    <property type="entry name" value="MFS_dom"/>
</dbReference>
<evidence type="ECO:0000313" key="11">
    <source>
        <dbReference type="Proteomes" id="UP000003704"/>
    </source>
</evidence>
<evidence type="ECO:0000256" key="2">
    <source>
        <dbReference type="ARBA" id="ARBA00022448"/>
    </source>
</evidence>
<dbReference type="AlphaFoldDB" id="I8HXA0"/>
<dbReference type="GO" id="GO:0005886">
    <property type="term" value="C:plasma membrane"/>
    <property type="evidence" value="ECO:0007669"/>
    <property type="project" value="UniProtKB-SubCell"/>
</dbReference>
<feature type="transmembrane region" description="Helical" evidence="8">
    <location>
        <begin position="329"/>
        <end position="349"/>
    </location>
</feature>
<feature type="transmembrane region" description="Helical" evidence="8">
    <location>
        <begin position="265"/>
        <end position="291"/>
    </location>
</feature>
<dbReference type="Pfam" id="PF00083">
    <property type="entry name" value="Sugar_tr"/>
    <property type="match status" value="1"/>
</dbReference>
<evidence type="ECO:0000313" key="10">
    <source>
        <dbReference type="EMBL" id="EIT67976.1"/>
    </source>
</evidence>
<dbReference type="RefSeq" id="WP_007187346.1">
    <property type="nucleotide sequence ID" value="NZ_AKGD01000004.1"/>
</dbReference>
<dbReference type="Proteomes" id="UP000003704">
    <property type="component" value="Unassembled WGS sequence"/>
</dbReference>
<dbReference type="EMBL" id="AKGD01000004">
    <property type="protein sequence ID" value="EIT67976.1"/>
    <property type="molecule type" value="Genomic_DNA"/>
</dbReference>
<feature type="transmembrane region" description="Helical" evidence="8">
    <location>
        <begin position="214"/>
        <end position="235"/>
    </location>
</feature>
<feature type="domain" description="Major facilitator superfamily (MFS) profile" evidence="9">
    <location>
        <begin position="37"/>
        <end position="447"/>
    </location>
</feature>
<feature type="transmembrane region" description="Helical" evidence="8">
    <location>
        <begin position="137"/>
        <end position="161"/>
    </location>
</feature>
<accession>I8HXA0</accession>
<feature type="transmembrane region" description="Helical" evidence="8">
    <location>
        <begin position="113"/>
        <end position="131"/>
    </location>
</feature>
<evidence type="ECO:0000256" key="6">
    <source>
        <dbReference type="ARBA" id="ARBA00023136"/>
    </source>
</evidence>
<dbReference type="InterPro" id="IPR005829">
    <property type="entry name" value="Sugar_transporter_CS"/>
</dbReference>
<keyword evidence="6 8" id="KW-0472">Membrane</keyword>
<evidence type="ECO:0000259" key="9">
    <source>
        <dbReference type="PROSITE" id="PS50850"/>
    </source>
</evidence>
<dbReference type="OrthoDB" id="3690818at2"/>
<keyword evidence="5 8" id="KW-1133">Transmembrane helix</keyword>
<dbReference type="SUPFAM" id="SSF103473">
    <property type="entry name" value="MFS general substrate transporter"/>
    <property type="match status" value="1"/>
</dbReference>
<feature type="transmembrane region" description="Helical" evidence="8">
    <location>
        <begin position="390"/>
        <end position="411"/>
    </location>
</feature>
<feature type="region of interest" description="Disordered" evidence="7">
    <location>
        <begin position="1"/>
        <end position="29"/>
    </location>
</feature>
<dbReference type="STRING" id="1172194.WQQ_44110"/>
<feature type="compositionally biased region" description="Polar residues" evidence="7">
    <location>
        <begin position="1"/>
        <end position="17"/>
    </location>
</feature>
<dbReference type="Gene3D" id="1.20.1250.20">
    <property type="entry name" value="MFS general substrate transporter like domains"/>
    <property type="match status" value="2"/>
</dbReference>
<reference evidence="10 11" key="1">
    <citation type="journal article" date="2012" name="J. Bacteriol.">
        <title>Genome Sequence of n-Alkane-Degrading Hydrocarboniphaga effusa Strain AP103T (ATCC BAA-332T).</title>
        <authorList>
            <person name="Chang H.K."/>
            <person name="Zylstra G.J."/>
            <person name="Chae J.C."/>
        </authorList>
    </citation>
    <scope>NUCLEOTIDE SEQUENCE [LARGE SCALE GENOMIC DNA]</scope>
    <source>
        <strain evidence="10 11">AP103</strain>
    </source>
</reference>
<dbReference type="InterPro" id="IPR005828">
    <property type="entry name" value="MFS_sugar_transport-like"/>
</dbReference>
<dbReference type="InterPro" id="IPR036259">
    <property type="entry name" value="MFS_trans_sf"/>
</dbReference>
<feature type="transmembrane region" description="Helical" evidence="8">
    <location>
        <begin position="355"/>
        <end position="378"/>
    </location>
</feature>
<keyword evidence="4 8" id="KW-0812">Transmembrane</keyword>
<evidence type="ECO:0000256" key="3">
    <source>
        <dbReference type="ARBA" id="ARBA00022475"/>
    </source>
</evidence>
<proteinExistence type="predicted"/>
<feature type="transmembrane region" description="Helical" evidence="8">
    <location>
        <begin position="297"/>
        <end position="322"/>
    </location>
</feature>
<keyword evidence="2" id="KW-0813">Transport</keyword>
<comment type="caution">
    <text evidence="10">The sequence shown here is derived from an EMBL/GenBank/DDBJ whole genome shotgun (WGS) entry which is preliminary data.</text>
</comment>
<dbReference type="PANTHER" id="PTHR43045">
    <property type="entry name" value="SHIKIMATE TRANSPORTER"/>
    <property type="match status" value="1"/>
</dbReference>
<evidence type="ECO:0000256" key="4">
    <source>
        <dbReference type="ARBA" id="ARBA00022692"/>
    </source>
</evidence>
<keyword evidence="3" id="KW-1003">Cell membrane</keyword>
<evidence type="ECO:0000256" key="8">
    <source>
        <dbReference type="SAM" id="Phobius"/>
    </source>
</evidence>
<organism evidence="10 11">
    <name type="scientific">Hydrocarboniphaga effusa AP103</name>
    <dbReference type="NCBI Taxonomy" id="1172194"/>
    <lineage>
        <taxon>Bacteria</taxon>
        <taxon>Pseudomonadati</taxon>
        <taxon>Pseudomonadota</taxon>
        <taxon>Gammaproteobacteria</taxon>
        <taxon>Nevskiales</taxon>
        <taxon>Nevskiaceae</taxon>
        <taxon>Hydrocarboniphaga</taxon>
    </lineage>
</organism>
<gene>
    <name evidence="10" type="ORF">WQQ_44110</name>
</gene>
<evidence type="ECO:0000256" key="5">
    <source>
        <dbReference type="ARBA" id="ARBA00022989"/>
    </source>
</evidence>
<evidence type="ECO:0000256" key="1">
    <source>
        <dbReference type="ARBA" id="ARBA00004651"/>
    </source>
</evidence>
<feature type="transmembrane region" description="Helical" evidence="8">
    <location>
        <begin position="417"/>
        <end position="439"/>
    </location>
</feature>
<name>I8HXA0_9GAMM</name>
<feature type="transmembrane region" description="Helical" evidence="8">
    <location>
        <begin position="78"/>
        <end position="101"/>
    </location>
</feature>
<dbReference type="PROSITE" id="PS50850">
    <property type="entry name" value="MFS"/>
    <property type="match status" value="1"/>
</dbReference>
<dbReference type="GO" id="GO:0022857">
    <property type="term" value="F:transmembrane transporter activity"/>
    <property type="evidence" value="ECO:0007669"/>
    <property type="project" value="InterPro"/>
</dbReference>
<dbReference type="PANTHER" id="PTHR43045:SF2">
    <property type="entry name" value="INNER MEMBRANE METABOLITE TRANSPORT PROTEIN YHJE"/>
    <property type="match status" value="1"/>
</dbReference>
<feature type="transmembrane region" description="Helical" evidence="8">
    <location>
        <begin position="52"/>
        <end position="72"/>
    </location>
</feature>
<evidence type="ECO:0000256" key="7">
    <source>
        <dbReference type="SAM" id="MobiDB-lite"/>
    </source>
</evidence>
<protein>
    <submittedName>
        <fullName evidence="10">General substrate transporter</fullName>
    </submittedName>
</protein>